<dbReference type="GO" id="GO:0015279">
    <property type="term" value="F:store-operated calcium channel activity"/>
    <property type="evidence" value="ECO:0007669"/>
    <property type="project" value="TreeGrafter"/>
</dbReference>
<keyword evidence="2" id="KW-0813">Transport</keyword>
<dbReference type="GO" id="GO:0034703">
    <property type="term" value="C:cation channel complex"/>
    <property type="evidence" value="ECO:0007669"/>
    <property type="project" value="TreeGrafter"/>
</dbReference>
<keyword evidence="5" id="KW-0406">Ion transport</keyword>
<feature type="transmembrane region" description="Helical" evidence="8">
    <location>
        <begin position="202"/>
        <end position="221"/>
    </location>
</feature>
<keyword evidence="10" id="KW-1185">Reference proteome</keyword>
<gene>
    <name evidence="11" type="primary">LOC116300554</name>
</gene>
<dbReference type="InterPro" id="IPR002153">
    <property type="entry name" value="TRPC_channel"/>
</dbReference>
<evidence type="ECO:0000256" key="2">
    <source>
        <dbReference type="ARBA" id="ARBA00022448"/>
    </source>
</evidence>
<evidence type="ECO:0000256" key="8">
    <source>
        <dbReference type="SAM" id="Phobius"/>
    </source>
</evidence>
<dbReference type="Pfam" id="PF00520">
    <property type="entry name" value="Ion_trans"/>
    <property type="match status" value="1"/>
</dbReference>
<evidence type="ECO:0000256" key="1">
    <source>
        <dbReference type="ARBA" id="ARBA00004141"/>
    </source>
</evidence>
<protein>
    <submittedName>
        <fullName evidence="11">Short transient receptor potential channel 5-like</fullName>
    </submittedName>
</protein>
<feature type="domain" description="Ion transport" evidence="9">
    <location>
        <begin position="203"/>
        <end position="473"/>
    </location>
</feature>
<feature type="transmembrane region" description="Helical" evidence="8">
    <location>
        <begin position="307"/>
        <end position="327"/>
    </location>
</feature>
<keyword evidence="4 8" id="KW-1133">Transmembrane helix</keyword>
<comment type="subcellular location">
    <subcellularLocation>
        <location evidence="1">Membrane</location>
        <topology evidence="1">Multi-pass membrane protein</topology>
    </subcellularLocation>
</comment>
<dbReference type="PANTHER" id="PTHR10117:SF54">
    <property type="entry name" value="TRANSIENT RECEPTOR POTENTIAL-GAMMA PROTEIN"/>
    <property type="match status" value="1"/>
</dbReference>
<dbReference type="GO" id="GO:0051480">
    <property type="term" value="P:regulation of cytosolic calcium ion concentration"/>
    <property type="evidence" value="ECO:0007669"/>
    <property type="project" value="TreeGrafter"/>
</dbReference>
<evidence type="ECO:0000313" key="11">
    <source>
        <dbReference type="RefSeq" id="XP_031565298.1"/>
    </source>
</evidence>
<dbReference type="AlphaFoldDB" id="A0A6P8IAT8"/>
<feature type="transmembrane region" description="Helical" evidence="8">
    <location>
        <begin position="440"/>
        <end position="462"/>
    </location>
</feature>
<feature type="transmembrane region" description="Helical" evidence="8">
    <location>
        <begin position="265"/>
        <end position="286"/>
    </location>
</feature>
<keyword evidence="3 8" id="KW-0812">Transmembrane</keyword>
<dbReference type="PANTHER" id="PTHR10117">
    <property type="entry name" value="TRANSIENT RECEPTOR POTENTIAL CHANNEL"/>
    <property type="match status" value="1"/>
</dbReference>
<evidence type="ECO:0000313" key="10">
    <source>
        <dbReference type="Proteomes" id="UP000515163"/>
    </source>
</evidence>
<dbReference type="RefSeq" id="XP_031565298.1">
    <property type="nucleotide sequence ID" value="XM_031709438.1"/>
</dbReference>
<dbReference type="GO" id="GO:0005886">
    <property type="term" value="C:plasma membrane"/>
    <property type="evidence" value="ECO:0007669"/>
    <property type="project" value="TreeGrafter"/>
</dbReference>
<evidence type="ECO:0000256" key="6">
    <source>
        <dbReference type="ARBA" id="ARBA00023136"/>
    </source>
</evidence>
<name>A0A6P8IAT8_ACTTE</name>
<evidence type="ECO:0000256" key="7">
    <source>
        <dbReference type="ARBA" id="ARBA00023303"/>
    </source>
</evidence>
<dbReference type="GO" id="GO:0070679">
    <property type="term" value="F:inositol 1,4,5 trisphosphate binding"/>
    <property type="evidence" value="ECO:0007669"/>
    <property type="project" value="TreeGrafter"/>
</dbReference>
<evidence type="ECO:0000256" key="4">
    <source>
        <dbReference type="ARBA" id="ARBA00022989"/>
    </source>
</evidence>
<dbReference type="InParanoid" id="A0A6P8IAT8"/>
<organism evidence="10 11">
    <name type="scientific">Actinia tenebrosa</name>
    <name type="common">Australian red waratah sea anemone</name>
    <dbReference type="NCBI Taxonomy" id="6105"/>
    <lineage>
        <taxon>Eukaryota</taxon>
        <taxon>Metazoa</taxon>
        <taxon>Cnidaria</taxon>
        <taxon>Anthozoa</taxon>
        <taxon>Hexacorallia</taxon>
        <taxon>Actiniaria</taxon>
        <taxon>Actiniidae</taxon>
        <taxon>Actinia</taxon>
    </lineage>
</organism>
<feature type="transmembrane region" description="Helical" evidence="8">
    <location>
        <begin position="160"/>
        <end position="182"/>
    </location>
</feature>
<accession>A0A6P8IAT8</accession>
<dbReference type="GeneID" id="116300554"/>
<evidence type="ECO:0000256" key="3">
    <source>
        <dbReference type="ARBA" id="ARBA00022692"/>
    </source>
</evidence>
<dbReference type="PRINTS" id="PR01097">
    <property type="entry name" value="TRNSRECEPTRP"/>
</dbReference>
<feature type="transmembrane region" description="Helical" evidence="8">
    <location>
        <begin position="233"/>
        <end position="253"/>
    </location>
</feature>
<proteinExistence type="predicted"/>
<sequence length="627" mass="73206">MTRKRSVFTLGSSHFVQVQTHFTSATSLFTEKNDNTISNPLYYLLDMQQKLHRQAWIDDEFKDDYESLSDQCENFMEELMNQCCSISEKKMLTNVLPDIKKERIEKFIVIHSKRHEVRDLSFLNLALKTKCDKLIAHPFNQLQLNSVVYPNIATWRKRSVFSVFMFTLRHFLLLPLLAIVNICSPCENGITRYMDNPMIKFMSHFWSMLSFVVLLVVSCFQDKFDDELVKLSIPEWMILLWVAGFAAQALVELSTQGFYRYFAQWWNWVMIAMIIVFSTSYSLRLIAYGNNLNWDVLYHITYFSPSIWYKLVLVANSLFSIAMVLSFVRLSVVFQVNDVIGPWQLSLYHLILDVIKFMLFFSIFFVAFDLSLRKLYSHYVITQRYIAKTSHNGTNTETGHTFSSVGSGAYDLFWSIFGYTDPQIFQTKDPNFTITRETGVFLFGLFQVLAVIVAVNMLIAMMTKSFENITSNATKKWKVSRTRIWMFWVEEGSSLPPPFNLLIVLRNVFKKMKETICQSSPTNVNIDYEMARQTTSNGNHQGRDKAKTEIEREKIRVMLRRYIENERKIMGLPKSTLEQEIDIETAETGIETNYSRPLNQHDNIMPISKSETSRHGKEMMNLSFTEN</sequence>
<keyword evidence="7" id="KW-0407">Ion channel</keyword>
<dbReference type="InterPro" id="IPR005821">
    <property type="entry name" value="Ion_trans_dom"/>
</dbReference>
<feature type="transmembrane region" description="Helical" evidence="8">
    <location>
        <begin position="347"/>
        <end position="368"/>
    </location>
</feature>
<dbReference type="KEGG" id="aten:116300554"/>
<evidence type="ECO:0000259" key="9">
    <source>
        <dbReference type="Pfam" id="PF00520"/>
    </source>
</evidence>
<evidence type="ECO:0000256" key="5">
    <source>
        <dbReference type="ARBA" id="ARBA00023065"/>
    </source>
</evidence>
<keyword evidence="6 8" id="KW-0472">Membrane</keyword>
<reference evidence="11" key="1">
    <citation type="submission" date="2025-08" db="UniProtKB">
        <authorList>
            <consortium name="RefSeq"/>
        </authorList>
    </citation>
    <scope>IDENTIFICATION</scope>
    <source>
        <tissue evidence="11">Tentacle</tissue>
    </source>
</reference>
<dbReference type="Proteomes" id="UP000515163">
    <property type="component" value="Unplaced"/>
</dbReference>
<dbReference type="OrthoDB" id="2373987at2759"/>